<accession>A0A388T9Z4</accession>
<sequence length="64" mass="7212">MSKNLALVKSKRNISSHDNRKAIELSQKLGRPLTAKEYSSLKIQNAGVREPRNLIFKKNAYSLG</sequence>
<evidence type="ECO:0000313" key="2">
    <source>
        <dbReference type="Proteomes" id="UP000269352"/>
    </source>
</evidence>
<proteinExistence type="predicted"/>
<reference evidence="1 2" key="1">
    <citation type="journal article" date="2019" name="ISME J.">
        <title>Genome analyses of uncultured TG2/ZB3 bacteria in 'Margulisbacteria' specifically attached to ectosymbiotic spirochetes of protists in the termite gut.</title>
        <authorList>
            <person name="Utami Y.D."/>
            <person name="Kuwahara H."/>
            <person name="Igai K."/>
            <person name="Murakami T."/>
            <person name="Sugaya K."/>
            <person name="Morikawa T."/>
            <person name="Nagura Y."/>
            <person name="Yuki M."/>
            <person name="Deevong P."/>
            <person name="Inoue T."/>
            <person name="Kihara K."/>
            <person name="Lo N."/>
            <person name="Yamada A."/>
            <person name="Ohkuma M."/>
            <person name="Hongoh Y."/>
        </authorList>
    </citation>
    <scope>NUCLEOTIDE SEQUENCE [LARGE SCALE GENOMIC DNA]</scope>
    <source>
        <strain evidence="1">NkOx7-01</strain>
    </source>
</reference>
<keyword evidence="2" id="KW-1185">Reference proteome</keyword>
<organism evidence="1 2">
    <name type="scientific">Termititenax aidoneus</name>
    <dbReference type="NCBI Taxonomy" id="2218524"/>
    <lineage>
        <taxon>Bacteria</taxon>
        <taxon>Bacillati</taxon>
        <taxon>Candidatus Margulisiibacteriota</taxon>
        <taxon>Candidatus Termititenacia</taxon>
        <taxon>Candidatus Termititenacales</taxon>
        <taxon>Candidatus Termititenacaceae</taxon>
        <taxon>Candidatus Termititenax</taxon>
    </lineage>
</organism>
<dbReference type="Proteomes" id="UP000269352">
    <property type="component" value="Unassembled WGS sequence"/>
</dbReference>
<name>A0A388T9Z4_TERA1</name>
<evidence type="ECO:0000313" key="1">
    <source>
        <dbReference type="EMBL" id="GBR73060.1"/>
    </source>
</evidence>
<comment type="caution">
    <text evidence="1">The sequence shown here is derived from an EMBL/GenBank/DDBJ whole genome shotgun (WGS) entry which is preliminary data.</text>
</comment>
<dbReference type="EMBL" id="BGZN01000005">
    <property type="protein sequence ID" value="GBR73060.1"/>
    <property type="molecule type" value="Genomic_DNA"/>
</dbReference>
<dbReference type="AlphaFoldDB" id="A0A388T9Z4"/>
<protein>
    <submittedName>
        <fullName evidence="1">Uncharacterized protein</fullName>
    </submittedName>
</protein>
<gene>
    <name evidence="1" type="ORF">NO1_0512</name>
</gene>